<evidence type="ECO:0000259" key="1">
    <source>
        <dbReference type="PROSITE" id="PS51186"/>
    </source>
</evidence>
<keyword evidence="5" id="KW-1185">Reference proteome</keyword>
<dbReference type="EMBL" id="QLLI01000001">
    <property type="protein sequence ID" value="RAJ03449.1"/>
    <property type="molecule type" value="Genomic_DNA"/>
</dbReference>
<protein>
    <submittedName>
        <fullName evidence="2 3">GNAT family N-acyltransferase</fullName>
    </submittedName>
</protein>
<comment type="caution">
    <text evidence="2">The sequence shown here is derived from an EMBL/GenBank/DDBJ whole genome shotgun (WGS) entry which is preliminary data.</text>
</comment>
<dbReference type="SUPFAM" id="SSF55729">
    <property type="entry name" value="Acyl-CoA N-acyltransferases (Nat)"/>
    <property type="match status" value="1"/>
</dbReference>
<dbReference type="PROSITE" id="PS50890">
    <property type="entry name" value="PUA"/>
    <property type="match status" value="1"/>
</dbReference>
<feature type="domain" description="N-acetyltransferase" evidence="1">
    <location>
        <begin position="16"/>
        <end position="160"/>
    </location>
</feature>
<dbReference type="InterPro" id="IPR039143">
    <property type="entry name" value="GNPNAT1-like"/>
</dbReference>
<dbReference type="PROSITE" id="PS51186">
    <property type="entry name" value="GNAT"/>
    <property type="match status" value="1"/>
</dbReference>
<dbReference type="Proteomes" id="UP000247078">
    <property type="component" value="Unassembled WGS sequence"/>
</dbReference>
<keyword evidence="2" id="KW-0808">Transferase</keyword>
<keyword evidence="2" id="KW-0012">Acyltransferase</keyword>
<sequence length="160" mass="18286">MQSDSVEQKEGMELAAEISYVTTEEQLQEALDIRNHVFVIEQQVPADIEIDQYDIISPDVHHVLLSTDGQAVATGRLIYYTKDTAKMQRIAVLKSHRAFGYGRVLLLAMEERARELGLSYSVLDAQCQAQKFYEKLGYEVISEEPFYDADILHVRMQKSL</sequence>
<evidence type="ECO:0000313" key="2">
    <source>
        <dbReference type="EMBL" id="PWW42990.1"/>
    </source>
</evidence>
<dbReference type="Pfam" id="PF13673">
    <property type="entry name" value="Acetyltransf_10"/>
    <property type="match status" value="1"/>
</dbReference>
<evidence type="ECO:0000313" key="3">
    <source>
        <dbReference type="EMBL" id="RAJ03449.1"/>
    </source>
</evidence>
<dbReference type="Gene3D" id="3.40.630.30">
    <property type="match status" value="1"/>
</dbReference>
<dbReference type="PANTHER" id="PTHR13355:SF11">
    <property type="entry name" value="GLUCOSAMINE 6-PHOSPHATE N-ACETYLTRANSFERASE"/>
    <property type="match status" value="1"/>
</dbReference>
<proteinExistence type="predicted"/>
<reference evidence="2 4" key="1">
    <citation type="submission" date="2018-05" db="EMBL/GenBank/DDBJ databases">
        <title>Freshwater and sediment microbial communities from various areas in North America, analyzing microbe dynamics in response to fracking.</title>
        <authorList>
            <person name="Lamendella R."/>
        </authorList>
    </citation>
    <scope>NUCLEOTIDE SEQUENCE [LARGE SCALE GENOMIC DNA]</scope>
    <source>
        <strain evidence="2 4">DB-3</strain>
        <strain evidence="3 5">NG-13</strain>
    </source>
</reference>
<dbReference type="EMBL" id="QGTZ01000003">
    <property type="protein sequence ID" value="PWW42990.1"/>
    <property type="molecule type" value="Genomic_DNA"/>
</dbReference>
<evidence type="ECO:0000313" key="5">
    <source>
        <dbReference type="Proteomes" id="UP000248827"/>
    </source>
</evidence>
<organism evidence="2 4">
    <name type="scientific">Paenibacillus pabuli</name>
    <dbReference type="NCBI Taxonomy" id="1472"/>
    <lineage>
        <taxon>Bacteria</taxon>
        <taxon>Bacillati</taxon>
        <taxon>Bacillota</taxon>
        <taxon>Bacilli</taxon>
        <taxon>Bacillales</taxon>
        <taxon>Paenibacillaceae</taxon>
        <taxon>Paenibacillus</taxon>
    </lineage>
</organism>
<name>A0A855YCJ9_9BACL</name>
<dbReference type="GO" id="GO:0004343">
    <property type="term" value="F:glucosamine 6-phosphate N-acetyltransferase activity"/>
    <property type="evidence" value="ECO:0007669"/>
    <property type="project" value="TreeGrafter"/>
</dbReference>
<dbReference type="Proteomes" id="UP000248827">
    <property type="component" value="Unassembled WGS sequence"/>
</dbReference>
<gene>
    <name evidence="3" type="ORF">DET54_101651</name>
    <name evidence="2" type="ORF">DET56_10330</name>
</gene>
<evidence type="ECO:0000313" key="4">
    <source>
        <dbReference type="Proteomes" id="UP000247078"/>
    </source>
</evidence>
<accession>A0A855YCJ9</accession>
<dbReference type="PANTHER" id="PTHR13355">
    <property type="entry name" value="GLUCOSAMINE 6-PHOSPHATE N-ACETYLTRANSFERASE"/>
    <property type="match status" value="1"/>
</dbReference>
<dbReference type="CDD" id="cd04301">
    <property type="entry name" value="NAT_SF"/>
    <property type="match status" value="1"/>
</dbReference>
<dbReference type="AlphaFoldDB" id="A0A855YCJ9"/>
<dbReference type="InterPro" id="IPR016181">
    <property type="entry name" value="Acyl_CoA_acyltransferase"/>
</dbReference>
<dbReference type="InterPro" id="IPR000182">
    <property type="entry name" value="GNAT_dom"/>
</dbReference>